<dbReference type="FunFam" id="3.40.50.720:FF:000084">
    <property type="entry name" value="Short-chain dehydrogenase reductase"/>
    <property type="match status" value="1"/>
</dbReference>
<dbReference type="PROSITE" id="PS00061">
    <property type="entry name" value="ADH_SHORT"/>
    <property type="match status" value="1"/>
</dbReference>
<keyword evidence="2" id="KW-0521">NADP</keyword>
<dbReference type="AlphaFoldDB" id="A0A0B7JQT4"/>
<dbReference type="InterPro" id="IPR002347">
    <property type="entry name" value="SDR_fam"/>
</dbReference>
<dbReference type="Pfam" id="PF13561">
    <property type="entry name" value="adh_short_C2"/>
    <property type="match status" value="1"/>
</dbReference>
<evidence type="ECO:0000256" key="3">
    <source>
        <dbReference type="ARBA" id="ARBA00023002"/>
    </source>
</evidence>
<organism evidence="5">
    <name type="scientific">Bionectria ochroleuca</name>
    <name type="common">Gliocladium roseum</name>
    <dbReference type="NCBI Taxonomy" id="29856"/>
    <lineage>
        <taxon>Eukaryota</taxon>
        <taxon>Fungi</taxon>
        <taxon>Dikarya</taxon>
        <taxon>Ascomycota</taxon>
        <taxon>Pezizomycotina</taxon>
        <taxon>Sordariomycetes</taxon>
        <taxon>Hypocreomycetidae</taxon>
        <taxon>Hypocreales</taxon>
        <taxon>Bionectriaceae</taxon>
        <taxon>Clonostachys</taxon>
    </lineage>
</organism>
<name>A0A0B7JQT4_BIOOC</name>
<keyword evidence="3" id="KW-0560">Oxidoreductase</keyword>
<dbReference type="SUPFAM" id="SSF51735">
    <property type="entry name" value="NAD(P)-binding Rossmann-fold domains"/>
    <property type="match status" value="1"/>
</dbReference>
<sequence length="267" mass="28637">MASTGAKTLPYRLDGKVALVTGAGRGIGAEMALHLARSGAKVVVNYVKSLDSAQQVVQQIKDLGSDGIAIQADVSKVPDISRLFEEAIQHFGHLNIVCSNSGVVTFGHLEEVTEEEFDRVFNINTRGQFFVAQYAYKLLAEGGRIVLMSSNTALHFSVPRHSLYSASKASINAFVRILSKDCGMKKITINAIAPGGIVTDMLHESAKDYLPHAANLPKEEILNIIANVSPLKRCGYPADIAKVVGFLVSDEAEWVNGKVIEIDGGAA</sequence>
<gene>
    <name evidence="5" type="ORF">BN869_000000926_1</name>
</gene>
<feature type="domain" description="Ketoreductase" evidence="4">
    <location>
        <begin position="16"/>
        <end position="195"/>
    </location>
</feature>
<dbReference type="InterPro" id="IPR036291">
    <property type="entry name" value="NAD(P)-bd_dom_sf"/>
</dbReference>
<evidence type="ECO:0000256" key="1">
    <source>
        <dbReference type="ARBA" id="ARBA00006484"/>
    </source>
</evidence>
<reference evidence="5" key="1">
    <citation type="submission" date="2015-01" db="EMBL/GenBank/DDBJ databases">
        <authorList>
            <person name="Durling Mikael"/>
        </authorList>
    </citation>
    <scope>NUCLEOTIDE SEQUENCE</scope>
</reference>
<proteinExistence type="inferred from homology"/>
<dbReference type="InterPro" id="IPR057326">
    <property type="entry name" value="KR_dom"/>
</dbReference>
<accession>A0A0B7JQT4</accession>
<dbReference type="PRINTS" id="PR00080">
    <property type="entry name" value="SDRFAMILY"/>
</dbReference>
<dbReference type="Gene3D" id="3.40.50.720">
    <property type="entry name" value="NAD(P)-binding Rossmann-like Domain"/>
    <property type="match status" value="1"/>
</dbReference>
<comment type="similarity">
    <text evidence="1">Belongs to the short-chain dehydrogenases/reductases (SDR) family.</text>
</comment>
<protein>
    <recommendedName>
        <fullName evidence="4">Ketoreductase domain-containing protein</fullName>
    </recommendedName>
</protein>
<evidence type="ECO:0000256" key="2">
    <source>
        <dbReference type="ARBA" id="ARBA00022857"/>
    </source>
</evidence>
<dbReference type="GO" id="GO:0016614">
    <property type="term" value="F:oxidoreductase activity, acting on CH-OH group of donors"/>
    <property type="evidence" value="ECO:0007669"/>
    <property type="project" value="UniProtKB-ARBA"/>
</dbReference>
<dbReference type="SMART" id="SM00822">
    <property type="entry name" value="PKS_KR"/>
    <property type="match status" value="1"/>
</dbReference>
<evidence type="ECO:0000313" key="5">
    <source>
        <dbReference type="EMBL" id="CEO44871.1"/>
    </source>
</evidence>
<evidence type="ECO:0000259" key="4">
    <source>
        <dbReference type="SMART" id="SM00822"/>
    </source>
</evidence>
<dbReference type="PRINTS" id="PR00081">
    <property type="entry name" value="GDHRDH"/>
</dbReference>
<dbReference type="PANTHER" id="PTHR48107">
    <property type="entry name" value="NADPH-DEPENDENT ALDEHYDE REDUCTASE-LIKE PROTEIN, CHLOROPLASTIC-RELATED"/>
    <property type="match status" value="1"/>
</dbReference>
<dbReference type="InterPro" id="IPR020904">
    <property type="entry name" value="Sc_DH/Rdtase_CS"/>
</dbReference>
<dbReference type="EMBL" id="CDPU01000001">
    <property type="protein sequence ID" value="CEO44871.1"/>
    <property type="molecule type" value="Genomic_DNA"/>
</dbReference>
<dbReference type="PANTHER" id="PTHR48107:SF7">
    <property type="entry name" value="RE15974P"/>
    <property type="match status" value="1"/>
</dbReference>